<name>A0ABU2MEC4_9ACTN</name>
<reference evidence="2" key="1">
    <citation type="submission" date="2023-07" db="EMBL/GenBank/DDBJ databases">
        <title>30 novel species of actinomycetes from the DSMZ collection.</title>
        <authorList>
            <person name="Nouioui I."/>
        </authorList>
    </citation>
    <scope>NUCLEOTIDE SEQUENCE [LARGE SCALE GENOMIC DNA]</scope>
    <source>
        <strain evidence="2">DSM 44743</strain>
    </source>
</reference>
<keyword evidence="2" id="KW-1185">Reference proteome</keyword>
<dbReference type="InterPro" id="IPR007995">
    <property type="entry name" value="DUF742"/>
</dbReference>
<gene>
    <name evidence="1" type="ORF">RM479_21685</name>
</gene>
<dbReference type="Pfam" id="PF05331">
    <property type="entry name" value="DUF742"/>
    <property type="match status" value="1"/>
</dbReference>
<dbReference type="EMBL" id="JAVREP010000018">
    <property type="protein sequence ID" value="MDT0331035.1"/>
    <property type="molecule type" value="Genomic_DNA"/>
</dbReference>
<dbReference type="RefSeq" id="WP_311513602.1">
    <property type="nucleotide sequence ID" value="NZ_JAVREP010000018.1"/>
</dbReference>
<comment type="caution">
    <text evidence="1">The sequence shown here is derived from an EMBL/GenBank/DDBJ whole genome shotgun (WGS) entry which is preliminary data.</text>
</comment>
<accession>A0ABU2MEC4</accession>
<dbReference type="Proteomes" id="UP001183390">
    <property type="component" value="Unassembled WGS sequence"/>
</dbReference>
<organism evidence="1 2">
    <name type="scientific">Nocardiopsis lambiniae</name>
    <dbReference type="NCBI Taxonomy" id="3075539"/>
    <lineage>
        <taxon>Bacteria</taxon>
        <taxon>Bacillati</taxon>
        <taxon>Actinomycetota</taxon>
        <taxon>Actinomycetes</taxon>
        <taxon>Streptosporangiales</taxon>
        <taxon>Nocardiopsidaceae</taxon>
        <taxon>Nocardiopsis</taxon>
    </lineage>
</organism>
<protein>
    <submittedName>
        <fullName evidence="1">DUF742 domain-containing protein</fullName>
    </submittedName>
</protein>
<evidence type="ECO:0000313" key="2">
    <source>
        <dbReference type="Proteomes" id="UP001183390"/>
    </source>
</evidence>
<proteinExistence type="predicted"/>
<evidence type="ECO:0000313" key="1">
    <source>
        <dbReference type="EMBL" id="MDT0331035.1"/>
    </source>
</evidence>
<dbReference type="PANTHER" id="PTHR36221:SF1">
    <property type="entry name" value="DUF742 DOMAIN-CONTAINING PROTEIN"/>
    <property type="match status" value="1"/>
</dbReference>
<dbReference type="PANTHER" id="PTHR36221">
    <property type="entry name" value="DUF742 DOMAIN-CONTAINING PROTEIN"/>
    <property type="match status" value="1"/>
</dbReference>
<sequence length="152" mass="16997">MCSRRSCARSCAKSSRTDDGDPLRFGRNEVATSMSFRRRRSNRVRPFTFTGGRTRSRHPLMVQTLVSTSEPGQEPPGTLMPESISIYKLCRETRSLAEVSAELNIPLGVTQVLVSDLAEQDLVYIHPTITGSSPSENQVLERALRGLERLFQ</sequence>